<dbReference type="Gene3D" id="3.10.20.370">
    <property type="match status" value="1"/>
</dbReference>
<dbReference type="InterPro" id="IPR036397">
    <property type="entry name" value="RNaseH_sf"/>
</dbReference>
<evidence type="ECO:0000256" key="1">
    <source>
        <dbReference type="ARBA" id="ARBA00022679"/>
    </source>
</evidence>
<dbReference type="GO" id="GO:0004519">
    <property type="term" value="F:endonuclease activity"/>
    <property type="evidence" value="ECO:0007669"/>
    <property type="project" value="UniProtKB-KW"/>
</dbReference>
<dbReference type="Pfam" id="PF00078">
    <property type="entry name" value="RVT_1"/>
    <property type="match status" value="1"/>
</dbReference>
<dbReference type="OrthoDB" id="1002229at2759"/>
<dbReference type="PANTHER" id="PTHR37984:SF5">
    <property type="entry name" value="PROTEIN NYNRIN-LIKE"/>
    <property type="match status" value="1"/>
</dbReference>
<dbReference type="FunFam" id="3.10.10.10:FF:000002">
    <property type="entry name" value="Retrovirus-related Pol polyprotein from transposon 17.6-like protein"/>
    <property type="match status" value="1"/>
</dbReference>
<evidence type="ECO:0000256" key="4">
    <source>
        <dbReference type="ARBA" id="ARBA00022759"/>
    </source>
</evidence>
<evidence type="ECO:0000259" key="7">
    <source>
        <dbReference type="PROSITE" id="PS50994"/>
    </source>
</evidence>
<dbReference type="Gene3D" id="3.30.70.270">
    <property type="match status" value="3"/>
</dbReference>
<dbReference type="PANTHER" id="PTHR37984">
    <property type="entry name" value="PROTEIN CBG26694"/>
    <property type="match status" value="1"/>
</dbReference>
<dbReference type="SUPFAM" id="SSF56672">
    <property type="entry name" value="DNA/RNA polymerases"/>
    <property type="match status" value="1"/>
</dbReference>
<dbReference type="FunFam" id="3.30.70.270:FF:000003">
    <property type="entry name" value="Transposon Ty3-G Gag-Pol polyprotein"/>
    <property type="match status" value="1"/>
</dbReference>
<dbReference type="Pfam" id="PF24626">
    <property type="entry name" value="SH3_Tf2-1"/>
    <property type="match status" value="1"/>
</dbReference>
<dbReference type="InterPro" id="IPR041373">
    <property type="entry name" value="RT_RNaseH"/>
</dbReference>
<dbReference type="EMBL" id="AWWV01016402">
    <property type="protein sequence ID" value="OMO49727.1"/>
    <property type="molecule type" value="Genomic_DNA"/>
</dbReference>
<evidence type="ECO:0000256" key="3">
    <source>
        <dbReference type="ARBA" id="ARBA00022722"/>
    </source>
</evidence>
<dbReference type="CDD" id="cd01647">
    <property type="entry name" value="RT_LTR"/>
    <property type="match status" value="1"/>
</dbReference>
<evidence type="ECO:0000313" key="9">
    <source>
        <dbReference type="Proteomes" id="UP000188268"/>
    </source>
</evidence>
<keyword evidence="5" id="KW-0378">Hydrolase</keyword>
<evidence type="ECO:0000256" key="5">
    <source>
        <dbReference type="ARBA" id="ARBA00022801"/>
    </source>
</evidence>
<dbReference type="Proteomes" id="UP000188268">
    <property type="component" value="Unassembled WGS sequence"/>
</dbReference>
<feature type="domain" description="Integrase catalytic" evidence="7">
    <location>
        <begin position="394"/>
        <end position="521"/>
    </location>
</feature>
<keyword evidence="1" id="KW-0808">Transferase</keyword>
<dbReference type="GO" id="GO:0003964">
    <property type="term" value="F:RNA-directed DNA polymerase activity"/>
    <property type="evidence" value="ECO:0007669"/>
    <property type="project" value="UniProtKB-KW"/>
</dbReference>
<organism evidence="8 9">
    <name type="scientific">Corchorus capsularis</name>
    <name type="common">Jute</name>
    <dbReference type="NCBI Taxonomy" id="210143"/>
    <lineage>
        <taxon>Eukaryota</taxon>
        <taxon>Viridiplantae</taxon>
        <taxon>Streptophyta</taxon>
        <taxon>Embryophyta</taxon>
        <taxon>Tracheophyta</taxon>
        <taxon>Spermatophyta</taxon>
        <taxon>Magnoliopsida</taxon>
        <taxon>eudicotyledons</taxon>
        <taxon>Gunneridae</taxon>
        <taxon>Pentapetalae</taxon>
        <taxon>rosids</taxon>
        <taxon>malvids</taxon>
        <taxon>Malvales</taxon>
        <taxon>Malvaceae</taxon>
        <taxon>Grewioideae</taxon>
        <taxon>Apeibeae</taxon>
        <taxon>Corchorus</taxon>
    </lineage>
</organism>
<dbReference type="CDD" id="cd09274">
    <property type="entry name" value="RNase_HI_RT_Ty3"/>
    <property type="match status" value="1"/>
</dbReference>
<reference evidence="8 9" key="1">
    <citation type="submission" date="2013-09" db="EMBL/GenBank/DDBJ databases">
        <title>Corchorus capsularis genome sequencing.</title>
        <authorList>
            <person name="Alam M."/>
            <person name="Haque M.S."/>
            <person name="Islam M.S."/>
            <person name="Emdad E.M."/>
            <person name="Islam M.M."/>
            <person name="Ahmed B."/>
            <person name="Halim A."/>
            <person name="Hossen Q.M.M."/>
            <person name="Hossain M.Z."/>
            <person name="Ahmed R."/>
            <person name="Khan M.M."/>
            <person name="Islam R."/>
            <person name="Rashid M.M."/>
            <person name="Khan S.A."/>
            <person name="Rahman M.S."/>
            <person name="Alam M."/>
        </authorList>
    </citation>
    <scope>NUCLEOTIDE SEQUENCE [LARGE SCALE GENOMIC DNA]</scope>
    <source>
        <strain evidence="9">cv. CVL-1</strain>
        <tissue evidence="8">Whole seedling</tissue>
    </source>
</reference>
<dbReference type="InterPro" id="IPR016197">
    <property type="entry name" value="Chromo-like_dom_sf"/>
</dbReference>
<dbReference type="Pfam" id="PF17917">
    <property type="entry name" value="RT_RNaseH"/>
    <property type="match status" value="1"/>
</dbReference>
<proteinExistence type="predicted"/>
<dbReference type="AlphaFoldDB" id="A0A1R3FV48"/>
<keyword evidence="9" id="KW-1185">Reference proteome</keyword>
<dbReference type="OMA" id="GMETYLM"/>
<dbReference type="InterPro" id="IPR001584">
    <property type="entry name" value="Integrase_cat-core"/>
</dbReference>
<comment type="caution">
    <text evidence="8">The sequence shown here is derived from an EMBL/GenBank/DDBJ whole genome shotgun (WGS) entry which is preliminary data.</text>
</comment>
<dbReference type="Gene3D" id="3.30.420.10">
    <property type="entry name" value="Ribonuclease H-like superfamily/Ribonuclease H"/>
    <property type="match status" value="2"/>
</dbReference>
<protein>
    <submittedName>
        <fullName evidence="8">Reverse transcriptase</fullName>
    </submittedName>
</protein>
<evidence type="ECO:0000256" key="6">
    <source>
        <dbReference type="ARBA" id="ARBA00022918"/>
    </source>
</evidence>
<dbReference type="Gramene" id="OMO49727">
    <property type="protein sequence ID" value="OMO49727"/>
    <property type="gene ID" value="CCACVL1_30829"/>
</dbReference>
<dbReference type="InterPro" id="IPR043502">
    <property type="entry name" value="DNA/RNA_pol_sf"/>
</dbReference>
<name>A0A1R3FV48_COCAP</name>
<dbReference type="InterPro" id="IPR050951">
    <property type="entry name" value="Retrovirus_Pol_polyprotein"/>
</dbReference>
<dbReference type="GO" id="GO:0003676">
    <property type="term" value="F:nucleic acid binding"/>
    <property type="evidence" value="ECO:0007669"/>
    <property type="project" value="InterPro"/>
</dbReference>
<evidence type="ECO:0000256" key="2">
    <source>
        <dbReference type="ARBA" id="ARBA00022695"/>
    </source>
</evidence>
<gene>
    <name evidence="8" type="ORF">CCACVL1_30829</name>
</gene>
<dbReference type="SUPFAM" id="SSF53098">
    <property type="entry name" value="Ribonuclease H-like"/>
    <property type="match status" value="1"/>
</dbReference>
<dbReference type="GO" id="GO:0016787">
    <property type="term" value="F:hydrolase activity"/>
    <property type="evidence" value="ECO:0007669"/>
    <property type="project" value="UniProtKB-KW"/>
</dbReference>
<dbReference type="InterPro" id="IPR012337">
    <property type="entry name" value="RNaseH-like_sf"/>
</dbReference>
<accession>A0A1R3FV48</accession>
<keyword evidence="3" id="KW-0540">Nuclease</keyword>
<dbReference type="STRING" id="210143.A0A1R3FV48"/>
<dbReference type="InterPro" id="IPR000477">
    <property type="entry name" value="RT_dom"/>
</dbReference>
<sequence>MLLSTRTSQLHSIGSVPNTYSHLPQDLRDLFLQFASVFDTPQGLPPHRAQDHAIPLKDETQVVKVRPYRYPTIQKDVLEKMVAEMKTSGIIRDSNSSFASPVVLVKKKDGSWRFCVDYRKLNKLTIKDKFLIPLVEELLDELHGHFEFLVMPFGLTNAPATFQGLMNTVFQPYLCKFVLVFFDDILVYSKDWKSHIQYLTAVFELLRANQLFVKLTKCEFAARKVEYLGHVITRDGVAMDDSKVQCILQWPIPKTLKELRGYLGLTGYYRRFIQGLFAPVLALPDFNATFTLESDACSVGIGAILSQNGKPIAYFSKALAPRHQVLSIYEKEMLAILAAVKRSSYLLGRKFHIKTDHESLIFLLDQSTSTPAQHKWLLQMMAYDFDIVYRKGLLQPLPIPDKVWIDVSMDFVGGLPKSHGKDTVMVIVDRLSKYAHFIVLAHPYSALTVAQAYLDHVFKLHGAPSSIVSDRDPIFMKPKEWTKWKATAELWYNTSFHSSRHATPYKIVYGHPQPMHLPYLPGESKVDTVDRSLTAREATIQNLKFHLQRAQHRIKQQAEKKRSDREFIVGDFVYFKLQPYRQMSVVQRSNHKLSARYFGPYQIVKKVGKVAYELALPNGSKVHPIFHVSQLKKHLGKHPVQAQLPLIDAEGHIAKEPVVILDRHITNKHNKAVTEVLISWSNAFAEDATWELLYEIQKKFPNFNP</sequence>
<evidence type="ECO:0000313" key="8">
    <source>
        <dbReference type="EMBL" id="OMO49727.1"/>
    </source>
</evidence>
<keyword evidence="4" id="KW-0255">Endonuclease</keyword>
<dbReference type="SUPFAM" id="SSF54160">
    <property type="entry name" value="Chromo domain-like"/>
    <property type="match status" value="1"/>
</dbReference>
<keyword evidence="2" id="KW-0548">Nucleotidyltransferase</keyword>
<dbReference type="InterPro" id="IPR043128">
    <property type="entry name" value="Rev_trsase/Diguanyl_cyclase"/>
</dbReference>
<dbReference type="Gene3D" id="3.10.10.10">
    <property type="entry name" value="HIV Type 1 Reverse Transcriptase, subunit A, domain 1"/>
    <property type="match status" value="2"/>
</dbReference>
<keyword evidence="6 8" id="KW-0695">RNA-directed DNA polymerase</keyword>
<dbReference type="PROSITE" id="PS50994">
    <property type="entry name" value="INTEGRASE"/>
    <property type="match status" value="1"/>
</dbReference>
<dbReference type="GO" id="GO:0015074">
    <property type="term" value="P:DNA integration"/>
    <property type="evidence" value="ECO:0007669"/>
    <property type="project" value="InterPro"/>
</dbReference>
<dbReference type="InterPro" id="IPR056924">
    <property type="entry name" value="SH3_Tf2-1"/>
</dbReference>